<dbReference type="CDD" id="cd13949">
    <property type="entry name" value="7tm_V1R_pheromone"/>
    <property type="match status" value="1"/>
</dbReference>
<dbReference type="FunFam" id="1.20.1070.10:FF:000033">
    <property type="entry name" value="Vomeronasal type-1 receptor"/>
    <property type="match status" value="1"/>
</dbReference>
<organism evidence="16 17">
    <name type="scientific">Equus asinus</name>
    <name type="common">Donkey</name>
    <name type="synonym">Equus africanus asinus</name>
    <dbReference type="NCBI Taxonomy" id="9793"/>
    <lineage>
        <taxon>Eukaryota</taxon>
        <taxon>Metazoa</taxon>
        <taxon>Chordata</taxon>
        <taxon>Craniata</taxon>
        <taxon>Vertebrata</taxon>
        <taxon>Euteleostomi</taxon>
        <taxon>Mammalia</taxon>
        <taxon>Eutheria</taxon>
        <taxon>Laurasiatheria</taxon>
        <taxon>Perissodactyla</taxon>
        <taxon>Equidae</taxon>
        <taxon>Equus</taxon>
    </lineage>
</organism>
<evidence type="ECO:0000313" key="17">
    <source>
        <dbReference type="Proteomes" id="UP000694387"/>
    </source>
</evidence>
<keyword evidence="4 13" id="KW-1003">Cell membrane</keyword>
<evidence type="ECO:0000256" key="6">
    <source>
        <dbReference type="ARBA" id="ARBA00022692"/>
    </source>
</evidence>
<dbReference type="GO" id="GO:0007606">
    <property type="term" value="P:sensory perception of chemical stimulus"/>
    <property type="evidence" value="ECO:0007669"/>
    <property type="project" value="UniProtKB-ARBA"/>
</dbReference>
<feature type="transmembrane region" description="Helical" evidence="13">
    <location>
        <begin position="208"/>
        <end position="236"/>
    </location>
</feature>
<name>A0A8C4MTB3_EQUAS</name>
<accession>A0A8C4MTB3</accession>
<sequence length="341" mass="38437">MIHEAHASYSHAGSSGSEDNSRCLETGRMASRDLVIGMLFLIQTVVGILGNFSLLYHHLFLYFTGCRLRSKDLILNHMIVANSLTLLCKGVPQTMAAFGWNHFPSDLGCKLLFYLHRVGRGVTLGTTCLLSIFQAITISSRNSRWAELKVKAVSVIVISLFLCWILQMLINVMYAVFVSSNWSKKNITNQKHFGYCSAVRHDKTRDSLYAALLSVPDIFCFGLMLWASGLMVFILYRHKQRVKHIRRTHISPRSSPESRATQGILVLVSTFVSFYSLSSIFQICIGIFDNPNWLLLNISAWINGCFATACPFILMNRDSSMPRLCFAPLRISKPPKLITNK</sequence>
<keyword evidence="11" id="KW-0325">Glycoprotein</keyword>
<feature type="compositionally biased region" description="Low complexity" evidence="14">
    <location>
        <begin position="7"/>
        <end position="18"/>
    </location>
</feature>
<keyword evidence="6 13" id="KW-0812">Transmembrane</keyword>
<evidence type="ECO:0000313" key="16">
    <source>
        <dbReference type="Ensembl" id="ENSEASP00005031909.1"/>
    </source>
</evidence>
<evidence type="ECO:0000256" key="5">
    <source>
        <dbReference type="ARBA" id="ARBA00022507"/>
    </source>
</evidence>
<proteinExistence type="inferred from homology"/>
<evidence type="ECO:0000256" key="2">
    <source>
        <dbReference type="ARBA" id="ARBA00004651"/>
    </source>
</evidence>
<evidence type="ECO:0000256" key="9">
    <source>
        <dbReference type="ARBA" id="ARBA00023136"/>
    </source>
</evidence>
<evidence type="ECO:0000259" key="15">
    <source>
        <dbReference type="PROSITE" id="PS50262"/>
    </source>
</evidence>
<evidence type="ECO:0000256" key="13">
    <source>
        <dbReference type="RuleBase" id="RU364061"/>
    </source>
</evidence>
<evidence type="ECO:0000256" key="7">
    <source>
        <dbReference type="ARBA" id="ARBA00022989"/>
    </source>
</evidence>
<keyword evidence="10 13" id="KW-0675">Receptor</keyword>
<protein>
    <recommendedName>
        <fullName evidence="13">Vomeronasal type-1 receptor</fullName>
    </recommendedName>
</protein>
<dbReference type="Ensembl" id="ENSEAST00005034750.2">
    <property type="protein sequence ID" value="ENSEASP00005031909.1"/>
    <property type="gene ID" value="ENSEASG00005021784.2"/>
</dbReference>
<evidence type="ECO:0000256" key="11">
    <source>
        <dbReference type="ARBA" id="ARBA00023180"/>
    </source>
</evidence>
<reference evidence="16" key="3">
    <citation type="submission" date="2025-09" db="UniProtKB">
        <authorList>
            <consortium name="Ensembl"/>
        </authorList>
    </citation>
    <scope>IDENTIFICATION</scope>
</reference>
<evidence type="ECO:0000256" key="1">
    <source>
        <dbReference type="ARBA" id="ARBA00003878"/>
    </source>
</evidence>
<evidence type="ECO:0000256" key="12">
    <source>
        <dbReference type="ARBA" id="ARBA00023224"/>
    </source>
</evidence>
<feature type="transmembrane region" description="Helical" evidence="13">
    <location>
        <begin position="294"/>
        <end position="314"/>
    </location>
</feature>
<comment type="similarity">
    <text evidence="3 13">Belongs to the G-protein coupled receptor 1 family.</text>
</comment>
<dbReference type="SUPFAM" id="SSF81321">
    <property type="entry name" value="Family A G protein-coupled receptor-like"/>
    <property type="match status" value="1"/>
</dbReference>
<dbReference type="KEGG" id="eai:106822655"/>
<evidence type="ECO:0000256" key="3">
    <source>
        <dbReference type="ARBA" id="ARBA00010663"/>
    </source>
</evidence>
<dbReference type="GO" id="GO:0019236">
    <property type="term" value="P:response to pheromone"/>
    <property type="evidence" value="ECO:0007669"/>
    <property type="project" value="UniProtKB-KW"/>
</dbReference>
<dbReference type="InterPro" id="IPR017452">
    <property type="entry name" value="GPCR_Rhodpsn_7TM"/>
</dbReference>
<feature type="transmembrane region" description="Helical" evidence="13">
    <location>
        <begin position="118"/>
        <end position="140"/>
    </location>
</feature>
<dbReference type="GeneID" id="106822655"/>
<keyword evidence="7 13" id="KW-1133">Transmembrane helix</keyword>
<dbReference type="Proteomes" id="UP000694387">
    <property type="component" value="Chromosome 26"/>
</dbReference>
<gene>
    <name evidence="16" type="primary">LOC106822655</name>
</gene>
<feature type="transmembrane region" description="Helical" evidence="13">
    <location>
        <begin position="34"/>
        <end position="61"/>
    </location>
</feature>
<evidence type="ECO:0000256" key="4">
    <source>
        <dbReference type="ARBA" id="ARBA00022475"/>
    </source>
</evidence>
<feature type="transmembrane region" description="Helical" evidence="13">
    <location>
        <begin position="152"/>
        <end position="177"/>
    </location>
</feature>
<comment type="subcellular location">
    <subcellularLocation>
        <location evidence="2 13">Cell membrane</location>
        <topology evidence="2 13">Multi-pass membrane protein</topology>
    </subcellularLocation>
</comment>
<dbReference type="OrthoDB" id="9606139at2759"/>
<dbReference type="PRINTS" id="PR01534">
    <property type="entry name" value="VOMERONASL1R"/>
</dbReference>
<keyword evidence="9 13" id="KW-0472">Membrane</keyword>
<dbReference type="PROSITE" id="PS50262">
    <property type="entry name" value="G_PROTEIN_RECEP_F1_2"/>
    <property type="match status" value="1"/>
</dbReference>
<keyword evidence="12 13" id="KW-0807">Transducer</keyword>
<dbReference type="OMA" id="QICIGIF"/>
<evidence type="ECO:0000256" key="8">
    <source>
        <dbReference type="ARBA" id="ARBA00023040"/>
    </source>
</evidence>
<keyword evidence="5 13" id="KW-0589">Pheromone response</keyword>
<dbReference type="GeneTree" id="ENSGT00960000186612"/>
<reference evidence="16" key="2">
    <citation type="submission" date="2025-08" db="UniProtKB">
        <authorList>
            <consortium name="Ensembl"/>
        </authorList>
    </citation>
    <scope>IDENTIFICATION</scope>
</reference>
<comment type="function">
    <text evidence="1">Putative pheromone receptor.</text>
</comment>
<reference evidence="16 17" key="1">
    <citation type="journal article" date="2020" name="Nat. Commun.">
        <title>Donkey genomes provide new insights into domestication and selection for coat color.</title>
        <authorList>
            <person name="Wang"/>
            <person name="C."/>
            <person name="Li"/>
            <person name="H."/>
            <person name="Guo"/>
            <person name="Y."/>
            <person name="Huang"/>
            <person name="J."/>
            <person name="Sun"/>
            <person name="Y."/>
            <person name="Min"/>
            <person name="J."/>
            <person name="Wang"/>
            <person name="J."/>
            <person name="Fang"/>
            <person name="X."/>
            <person name="Zhao"/>
            <person name="Z."/>
            <person name="Wang"/>
            <person name="S."/>
            <person name="Zhang"/>
            <person name="Y."/>
            <person name="Liu"/>
            <person name="Q."/>
            <person name="Jiang"/>
            <person name="Q."/>
            <person name="Wang"/>
            <person name="X."/>
            <person name="Guo"/>
            <person name="Y."/>
            <person name="Yang"/>
            <person name="C."/>
            <person name="Wang"/>
            <person name="Y."/>
            <person name="Tian"/>
            <person name="F."/>
            <person name="Zhuang"/>
            <person name="G."/>
            <person name="Fan"/>
            <person name="Y."/>
            <person name="Gao"/>
            <person name="Q."/>
            <person name="Li"/>
            <person name="Y."/>
            <person name="Ju"/>
            <person name="Z."/>
            <person name="Li"/>
            <person name="J."/>
            <person name="Li"/>
            <person name="R."/>
            <person name="Hou"/>
            <person name="M."/>
            <person name="Yang"/>
            <person name="G."/>
            <person name="Liu"/>
            <person name="G."/>
            <person name="Liu"/>
            <person name="W."/>
            <person name="Guo"/>
            <person name="J."/>
            <person name="Pan"/>
            <person name="S."/>
            <person name="Fan"/>
            <person name="G."/>
            <person name="Zhang"/>
            <person name="W."/>
            <person name="Zhang"/>
            <person name="R."/>
            <person name="Yu"/>
            <person name="J."/>
            <person name="Zhang"/>
            <person name="X."/>
            <person name="Yin"/>
            <person name="Q."/>
            <person name="Ji"/>
            <person name="C."/>
            <person name="Jin"/>
            <person name="Y."/>
            <person name="Yue"/>
            <person name="G."/>
            <person name="Liu"/>
            <person name="M."/>
            <person name="Xu"/>
            <person name="J."/>
            <person name="Liu"/>
            <person name="S."/>
            <person name="Jordana"/>
            <person name="J."/>
            <person name="Noce"/>
            <person name="A."/>
            <person name="Amills"/>
            <person name="M."/>
            <person name="Wu"/>
            <person name="D.D."/>
            <person name="Li"/>
            <person name="S."/>
            <person name="Zhou"/>
            <person name="X. and Zhong"/>
            <person name="J."/>
        </authorList>
    </citation>
    <scope>NUCLEOTIDE SEQUENCE [LARGE SCALE GENOMIC DNA]</scope>
</reference>
<feature type="transmembrane region" description="Helical" evidence="13">
    <location>
        <begin position="73"/>
        <end position="98"/>
    </location>
</feature>
<evidence type="ECO:0000256" key="10">
    <source>
        <dbReference type="ARBA" id="ARBA00023170"/>
    </source>
</evidence>
<feature type="region of interest" description="Disordered" evidence="14">
    <location>
        <begin position="1"/>
        <end position="23"/>
    </location>
</feature>
<feature type="domain" description="G-protein coupled receptors family 1 profile" evidence="15">
    <location>
        <begin position="50"/>
        <end position="314"/>
    </location>
</feature>
<evidence type="ECO:0000256" key="14">
    <source>
        <dbReference type="SAM" id="MobiDB-lite"/>
    </source>
</evidence>
<dbReference type="AlphaFoldDB" id="A0A8C4MTB3"/>
<dbReference type="PANTHER" id="PTHR24062">
    <property type="entry name" value="VOMERONASAL TYPE-1 RECEPTOR"/>
    <property type="match status" value="1"/>
</dbReference>
<dbReference type="GO" id="GO:0016503">
    <property type="term" value="F:pheromone receptor activity"/>
    <property type="evidence" value="ECO:0007669"/>
    <property type="project" value="InterPro"/>
</dbReference>
<dbReference type="GO" id="GO:0005886">
    <property type="term" value="C:plasma membrane"/>
    <property type="evidence" value="ECO:0007669"/>
    <property type="project" value="UniProtKB-SubCell"/>
</dbReference>
<dbReference type="Gene3D" id="1.20.1070.10">
    <property type="entry name" value="Rhodopsin 7-helix transmembrane proteins"/>
    <property type="match status" value="1"/>
</dbReference>
<dbReference type="InterPro" id="IPR004072">
    <property type="entry name" value="Vmron_rcpt_1"/>
</dbReference>
<dbReference type="Pfam" id="PF03402">
    <property type="entry name" value="V1R"/>
    <property type="match status" value="1"/>
</dbReference>
<keyword evidence="17" id="KW-1185">Reference proteome</keyword>
<feature type="transmembrane region" description="Helical" evidence="13">
    <location>
        <begin position="263"/>
        <end position="288"/>
    </location>
</feature>
<keyword evidence="8 13" id="KW-0297">G-protein coupled receptor</keyword>